<evidence type="ECO:0000256" key="1">
    <source>
        <dbReference type="SAM" id="SignalP"/>
    </source>
</evidence>
<evidence type="ECO:0000313" key="2">
    <source>
        <dbReference type="EMBL" id="QRK81695.1"/>
    </source>
</evidence>
<proteinExistence type="predicted"/>
<feature type="chain" id="PRO_5047309770" description="Lipoprotein" evidence="1">
    <location>
        <begin position="32"/>
        <end position="285"/>
    </location>
</feature>
<protein>
    <recommendedName>
        <fullName evidence="4">Lipoprotein</fullName>
    </recommendedName>
</protein>
<keyword evidence="3" id="KW-1185">Reference proteome</keyword>
<gene>
    <name evidence="2" type="ORF">JN757_13930</name>
</gene>
<accession>A0ABX7G8S5</accession>
<name>A0ABX7G8S5_9PSED</name>
<dbReference type="Proteomes" id="UP000663686">
    <property type="component" value="Chromosome"/>
</dbReference>
<evidence type="ECO:0008006" key="4">
    <source>
        <dbReference type="Google" id="ProtNLM"/>
    </source>
</evidence>
<keyword evidence="1" id="KW-0732">Signal</keyword>
<sequence length="285" mass="31457">MSDRNFSRSARTVFFLVLPLIGACSFASRMAKDSVEGVTSNYSSDHFTLAATVPANFGFTSKAKYSPKKGEKCEVYSPGLGGNVIRQQQKSNTTDAKNVEQTVSTNIPLEFNIADCSMELTRVSYEVSASYGAGARDRDLELAGGLTVTDTRGAQDQVPENIIEQRGICSWLFQISTAKAKKDNIEKILSCSAADQKWNAPDDYSKRKKPGGAIARDTLNKKIVNVVFRFSELEEPSKENRWIKTNLGWKPCQETAESVRCGAPPIFRSFKINGRECSIYPTCSE</sequence>
<feature type="signal peptide" evidence="1">
    <location>
        <begin position="1"/>
        <end position="31"/>
    </location>
</feature>
<dbReference type="PROSITE" id="PS51257">
    <property type="entry name" value="PROKAR_LIPOPROTEIN"/>
    <property type="match status" value="1"/>
</dbReference>
<dbReference type="RefSeq" id="WP_203417858.1">
    <property type="nucleotide sequence ID" value="NZ_CP069352.1"/>
</dbReference>
<reference evidence="2 3" key="1">
    <citation type="submission" date="2021-03" db="EMBL/GenBank/DDBJ databases">
        <title>P. granadensis CT364 genome publication.</title>
        <authorList>
            <person name="Stach J."/>
            <person name="Montero-Calasanz Md.C."/>
        </authorList>
    </citation>
    <scope>NUCLEOTIDE SEQUENCE [LARGE SCALE GENOMIC DNA]</scope>
    <source>
        <strain evidence="2 3">CT364</strain>
    </source>
</reference>
<organism evidence="2 3">
    <name type="scientific">Pseudomonas granadensis</name>
    <dbReference type="NCBI Taxonomy" id="1421430"/>
    <lineage>
        <taxon>Bacteria</taxon>
        <taxon>Pseudomonadati</taxon>
        <taxon>Pseudomonadota</taxon>
        <taxon>Gammaproteobacteria</taxon>
        <taxon>Pseudomonadales</taxon>
        <taxon>Pseudomonadaceae</taxon>
        <taxon>Pseudomonas</taxon>
    </lineage>
</organism>
<dbReference type="EMBL" id="CP069352">
    <property type="protein sequence ID" value="QRK81695.1"/>
    <property type="molecule type" value="Genomic_DNA"/>
</dbReference>
<evidence type="ECO:0000313" key="3">
    <source>
        <dbReference type="Proteomes" id="UP000663686"/>
    </source>
</evidence>